<dbReference type="PROSITE" id="PS00122">
    <property type="entry name" value="CARBOXYLESTERASE_B_1"/>
    <property type="match status" value="1"/>
</dbReference>
<gene>
    <name evidence="4" type="ORF">ColSpa_12316</name>
</gene>
<dbReference type="Gene3D" id="3.40.50.1820">
    <property type="entry name" value="alpha/beta hydrolase"/>
    <property type="match status" value="1"/>
</dbReference>
<dbReference type="GO" id="GO:0052689">
    <property type="term" value="F:carboxylic ester hydrolase activity"/>
    <property type="evidence" value="ECO:0007669"/>
    <property type="project" value="TreeGrafter"/>
</dbReference>
<accession>A0AA37PHJ3</accession>
<dbReference type="GeneID" id="73333118"/>
<evidence type="ECO:0000313" key="5">
    <source>
        <dbReference type="Proteomes" id="UP001055115"/>
    </source>
</evidence>
<keyword evidence="2" id="KW-0378">Hydrolase</keyword>
<comment type="similarity">
    <text evidence="1">Belongs to the type-B carboxylesterase/lipase family.</text>
</comment>
<name>A0AA37PHJ3_9PEZI</name>
<sequence length="707" mass="75767">MKAQNILLFSIGTSATDSPIATISSGLIQGVSTTLPNAASAVNKFLGVPYAARPHRFSLPEPPAPWANTFNATGFGPACLQNFGISELGPRPELLQGLFNNPPAPESEDCLSINIFAPAAHSPDADLAVLVFIPGGGWQLGHGRSDLSAFAAYDNIIAVTLNYRTNGTSPFHAARLGIELTNIVFGFPSSPDLPLAERNLGLHDQRLALSWVQANIAAFGGNPSKVTIWGESAGALSVDHHLKAYADDASLPFRAAVMSSGQTSFGLTAVPSTGDEAWTGLSAAVECSNATNGLECMRDVPAETLIGAMLDHRILFVPQVDNLTVLSWPGELWRDGKVARVPILTGTVAEEGRGLVNDQVNMTAFLDAYLPPLLVPKEARDAIVSVYRSDPKLVTDFDVAAAIYTDFLWSCPQSILASTAASNNISTWRYHFNTSLLTFLPDEYGWLGKFHGSDLILLFSDPKTTPFTSQSYAVYEYFRGAIAQFAKNPFAGPGWPAVGSSYAPLDVAILGDMGDVPGVMALANAAILDDQCKLYEKFWPLLETVPGLTLFNPLDPGPDLSPNLLRNLLHARTRINNDQVLLLLPKLPIDPPLLAEPAIRSDPSQAQAPEQLAHAALELGLLVHLAAPPTALPRDCLLEVEEQHEVGPRQAELGLARPVQAQVRVLLGGRVDDARMVVPVADDCRAGRKERLYVFSGPGVRGVLPRL</sequence>
<proteinExistence type="inferred from homology"/>
<dbReference type="PANTHER" id="PTHR43918">
    <property type="entry name" value="ACETYLCHOLINESTERASE"/>
    <property type="match status" value="1"/>
</dbReference>
<evidence type="ECO:0000256" key="2">
    <source>
        <dbReference type="ARBA" id="ARBA00022801"/>
    </source>
</evidence>
<dbReference type="Pfam" id="PF00135">
    <property type="entry name" value="COesterase"/>
    <property type="match status" value="1"/>
</dbReference>
<protein>
    <submittedName>
        <fullName evidence="4">Secreted metallopeptidase</fullName>
    </submittedName>
</protein>
<dbReference type="AlphaFoldDB" id="A0AA37PHJ3"/>
<dbReference type="PANTHER" id="PTHR43918:SF4">
    <property type="entry name" value="CARBOXYLIC ESTER HYDROLASE"/>
    <property type="match status" value="1"/>
</dbReference>
<organism evidence="4 5">
    <name type="scientific">Colletotrichum spaethianum</name>
    <dbReference type="NCBI Taxonomy" id="700344"/>
    <lineage>
        <taxon>Eukaryota</taxon>
        <taxon>Fungi</taxon>
        <taxon>Dikarya</taxon>
        <taxon>Ascomycota</taxon>
        <taxon>Pezizomycotina</taxon>
        <taxon>Sordariomycetes</taxon>
        <taxon>Hypocreomycetidae</taxon>
        <taxon>Glomerellales</taxon>
        <taxon>Glomerellaceae</taxon>
        <taxon>Colletotrichum</taxon>
        <taxon>Colletotrichum spaethianum species complex</taxon>
    </lineage>
</organism>
<comment type="caution">
    <text evidence="4">The sequence shown here is derived from an EMBL/GenBank/DDBJ whole genome shotgun (WGS) entry which is preliminary data.</text>
</comment>
<dbReference type="InterPro" id="IPR019826">
    <property type="entry name" value="Carboxylesterase_B_AS"/>
</dbReference>
<dbReference type="RefSeq" id="XP_049134485.1">
    <property type="nucleotide sequence ID" value="XM_049278528.1"/>
</dbReference>
<dbReference type="EMBL" id="BQXU01000061">
    <property type="protein sequence ID" value="GKT52135.1"/>
    <property type="molecule type" value="Genomic_DNA"/>
</dbReference>
<dbReference type="SUPFAM" id="SSF53474">
    <property type="entry name" value="alpha/beta-Hydrolases"/>
    <property type="match status" value="1"/>
</dbReference>
<dbReference type="InterPro" id="IPR029058">
    <property type="entry name" value="AB_hydrolase_fold"/>
</dbReference>
<feature type="domain" description="Carboxylesterase type B" evidence="3">
    <location>
        <begin position="18"/>
        <end position="488"/>
    </location>
</feature>
<evidence type="ECO:0000259" key="3">
    <source>
        <dbReference type="Pfam" id="PF00135"/>
    </source>
</evidence>
<reference evidence="4 5" key="1">
    <citation type="submission" date="2022-03" db="EMBL/GenBank/DDBJ databases">
        <title>Genome data of Colletotrichum spp.</title>
        <authorList>
            <person name="Utami Y.D."/>
            <person name="Hiruma K."/>
        </authorList>
    </citation>
    <scope>NUCLEOTIDE SEQUENCE [LARGE SCALE GENOMIC DNA]</scope>
    <source>
        <strain evidence="4 5">MAFF 239500</strain>
    </source>
</reference>
<keyword evidence="5" id="KW-1185">Reference proteome</keyword>
<evidence type="ECO:0000256" key="1">
    <source>
        <dbReference type="ARBA" id="ARBA00005964"/>
    </source>
</evidence>
<evidence type="ECO:0000313" key="4">
    <source>
        <dbReference type="EMBL" id="GKT52135.1"/>
    </source>
</evidence>
<dbReference type="Proteomes" id="UP001055115">
    <property type="component" value="Unassembled WGS sequence"/>
</dbReference>
<dbReference type="InterPro" id="IPR002018">
    <property type="entry name" value="CarbesteraseB"/>
</dbReference>
<dbReference type="InterPro" id="IPR050654">
    <property type="entry name" value="AChE-related_enzymes"/>
</dbReference>